<dbReference type="AlphaFoldDB" id="A0A835ZAC0"/>
<keyword evidence="2" id="KW-1185">Reference proteome</keyword>
<evidence type="ECO:0000313" key="1">
    <source>
        <dbReference type="EMBL" id="KAG5186484.1"/>
    </source>
</evidence>
<dbReference type="Proteomes" id="UP000664859">
    <property type="component" value="Unassembled WGS sequence"/>
</dbReference>
<name>A0A835ZAC0_9STRA</name>
<gene>
    <name evidence="1" type="ORF">JKP88DRAFT_241092</name>
</gene>
<accession>A0A835ZAC0</accession>
<protein>
    <submittedName>
        <fullName evidence="1">Uncharacterized protein</fullName>
    </submittedName>
</protein>
<reference evidence="1" key="1">
    <citation type="submission" date="2021-02" db="EMBL/GenBank/DDBJ databases">
        <title>First Annotated Genome of the Yellow-green Alga Tribonema minus.</title>
        <authorList>
            <person name="Mahan K.M."/>
        </authorList>
    </citation>
    <scope>NUCLEOTIDE SEQUENCE</scope>
    <source>
        <strain evidence="1">UTEX B ZZ1240</strain>
    </source>
</reference>
<evidence type="ECO:0000313" key="2">
    <source>
        <dbReference type="Proteomes" id="UP000664859"/>
    </source>
</evidence>
<dbReference type="EMBL" id="JAFCMP010000112">
    <property type="protein sequence ID" value="KAG5186484.1"/>
    <property type="molecule type" value="Genomic_DNA"/>
</dbReference>
<proteinExistence type="predicted"/>
<sequence length="459" mass="53638">MQSKRQKQTDECLHDPDMHSEIFKFLDADALMKWRTVNRQARDDGTKRLNEIAVRRRTTYQARSWENWGNAGTATSAYAVCKHICVICKERFRAGINTLGVPAHWSCMVPYMAQERTFKGDVNAAHMRSQIGCCWRNYAARFWMAKHHCIPYERTVQYYKEQFKDNIVEYRNELVAAKERQVNYAKVRAKEVRQEWIGARKRFTAEFGCAWAEGRRLYPSFLMSSLRADDDAFHRLKMWLITHDMIPEQLWTRVYRTWRFNEMLTACLEAPKQLLEDLAGFDDLYVYFGAAELVRWSAMYAEGRNLSLQARKNMIQMRNPPVAQAAYLDLVEIAPDECLKILYKEMPRFTDCLAFALSLWSRMPHDEQLYDLYRSSFSRPALARLLDVNPNISVGSLAKAGNSMWFASSYIRASQTCVGDPIDVYGTICLYVPHRLEQATDYQLKEYFLSCNLMILENS</sequence>
<comment type="caution">
    <text evidence="1">The sequence shown here is derived from an EMBL/GenBank/DDBJ whole genome shotgun (WGS) entry which is preliminary data.</text>
</comment>
<organism evidence="1 2">
    <name type="scientific">Tribonema minus</name>
    <dbReference type="NCBI Taxonomy" id="303371"/>
    <lineage>
        <taxon>Eukaryota</taxon>
        <taxon>Sar</taxon>
        <taxon>Stramenopiles</taxon>
        <taxon>Ochrophyta</taxon>
        <taxon>PX clade</taxon>
        <taxon>Xanthophyceae</taxon>
        <taxon>Tribonematales</taxon>
        <taxon>Tribonemataceae</taxon>
        <taxon>Tribonema</taxon>
    </lineage>
</organism>